<sequence>MHWPPVSLAWLGNRCSAAVLRFSQTLQGNKNSHFSQAIDGDVARERKTMDRTRVSSWR</sequence>
<evidence type="ECO:0000313" key="2">
    <source>
        <dbReference type="Proteomes" id="UP000319557"/>
    </source>
</evidence>
<evidence type="ECO:0000313" key="1">
    <source>
        <dbReference type="EMBL" id="QDS86360.1"/>
    </source>
</evidence>
<protein>
    <submittedName>
        <fullName evidence="1">Uncharacterized protein</fullName>
    </submittedName>
</protein>
<reference evidence="1 2" key="1">
    <citation type="submission" date="2019-02" db="EMBL/GenBank/DDBJ databases">
        <title>Deep-cultivation of Planctomycetes and their phenomic and genomic characterization uncovers novel biology.</title>
        <authorList>
            <person name="Wiegand S."/>
            <person name="Jogler M."/>
            <person name="Boedeker C."/>
            <person name="Pinto D."/>
            <person name="Vollmers J."/>
            <person name="Rivas-Marin E."/>
            <person name="Kohn T."/>
            <person name="Peeters S.H."/>
            <person name="Heuer A."/>
            <person name="Rast P."/>
            <person name="Oberbeckmann S."/>
            <person name="Bunk B."/>
            <person name="Jeske O."/>
            <person name="Meyerdierks A."/>
            <person name="Storesund J.E."/>
            <person name="Kallscheuer N."/>
            <person name="Luecker S."/>
            <person name="Lage O.M."/>
            <person name="Pohl T."/>
            <person name="Merkel B.J."/>
            <person name="Hornburger P."/>
            <person name="Mueller R.-W."/>
            <person name="Bruemmer F."/>
            <person name="Labrenz M."/>
            <person name="Spormann A.M."/>
            <person name="Op den Camp H."/>
            <person name="Overmann J."/>
            <person name="Amann R."/>
            <person name="Jetten M.S.M."/>
            <person name="Mascher T."/>
            <person name="Medema M.H."/>
            <person name="Devos D.P."/>
            <person name="Kaster A.-K."/>
            <person name="Ovreas L."/>
            <person name="Rohde M."/>
            <person name="Galperin M.Y."/>
            <person name="Jogler C."/>
        </authorList>
    </citation>
    <scope>NUCLEOTIDE SEQUENCE [LARGE SCALE GENOMIC DNA]</scope>
    <source>
        <strain evidence="1 2">EC9</strain>
    </source>
</reference>
<accession>A0A517LUR1</accession>
<proteinExistence type="predicted"/>
<dbReference type="EMBL" id="CP036261">
    <property type="protein sequence ID" value="QDS86360.1"/>
    <property type="molecule type" value="Genomic_DNA"/>
</dbReference>
<name>A0A517LUR1_9BACT</name>
<organism evidence="1 2">
    <name type="scientific">Rosistilla ulvae</name>
    <dbReference type="NCBI Taxonomy" id="1930277"/>
    <lineage>
        <taxon>Bacteria</taxon>
        <taxon>Pseudomonadati</taxon>
        <taxon>Planctomycetota</taxon>
        <taxon>Planctomycetia</taxon>
        <taxon>Pirellulales</taxon>
        <taxon>Pirellulaceae</taxon>
        <taxon>Rosistilla</taxon>
    </lineage>
</organism>
<gene>
    <name evidence="1" type="ORF">EC9_05210</name>
</gene>
<dbReference type="AlphaFoldDB" id="A0A517LUR1"/>
<dbReference type="KEGG" id="ruv:EC9_05210"/>
<keyword evidence="2" id="KW-1185">Reference proteome</keyword>
<dbReference type="Proteomes" id="UP000319557">
    <property type="component" value="Chromosome"/>
</dbReference>